<dbReference type="PANTHER" id="PTHR10146">
    <property type="entry name" value="PROLINE SYNTHETASE CO-TRANSCRIBED BACTERIAL HOMOLOG PROTEIN"/>
    <property type="match status" value="1"/>
</dbReference>
<reference evidence="7" key="1">
    <citation type="submission" date="2016-10" db="EMBL/GenBank/DDBJ databases">
        <authorList>
            <person name="Wegmann U."/>
        </authorList>
    </citation>
    <scope>NUCLEOTIDE SEQUENCE [LARGE SCALE GENOMIC DNA]</scope>
</reference>
<accession>A0A1K1LIN9</accession>
<dbReference type="CDD" id="cd00635">
    <property type="entry name" value="PLPDE_III_YBL036c_like"/>
    <property type="match status" value="1"/>
</dbReference>
<evidence type="ECO:0000256" key="4">
    <source>
        <dbReference type="RuleBase" id="RU004514"/>
    </source>
</evidence>
<dbReference type="OrthoDB" id="9804072at2"/>
<dbReference type="InterPro" id="IPR011078">
    <property type="entry name" value="PyrdxlP_homeostasis"/>
</dbReference>
<gene>
    <name evidence="6" type="ORF">DESPIGER_1518</name>
</gene>
<name>A0A1K1LIN9_9BACT</name>
<proteinExistence type="inferred from homology"/>
<evidence type="ECO:0000259" key="5">
    <source>
        <dbReference type="Pfam" id="PF01168"/>
    </source>
</evidence>
<dbReference type="InterPro" id="IPR001608">
    <property type="entry name" value="Ala_racemase_N"/>
</dbReference>
<comment type="function">
    <text evidence="2">Pyridoxal 5'-phosphate (PLP)-binding protein, which is involved in PLP homeostasis.</text>
</comment>
<dbReference type="GO" id="GO:0030170">
    <property type="term" value="F:pyridoxal phosphate binding"/>
    <property type="evidence" value="ECO:0007669"/>
    <property type="project" value="UniProtKB-UniRule"/>
</dbReference>
<dbReference type="FunFam" id="3.20.20.10:FF:000018">
    <property type="entry name" value="Pyridoxal phosphate homeostasis protein"/>
    <property type="match status" value="1"/>
</dbReference>
<keyword evidence="7" id="KW-1185">Reference proteome</keyword>
<dbReference type="Proteomes" id="UP000186323">
    <property type="component" value="Chromosome I"/>
</dbReference>
<dbReference type="PANTHER" id="PTHR10146:SF14">
    <property type="entry name" value="PYRIDOXAL PHOSPHATE HOMEOSTASIS PROTEIN"/>
    <property type="match status" value="1"/>
</dbReference>
<dbReference type="KEGG" id="dpg:DESPIGER_1518"/>
<dbReference type="EMBL" id="LT630450">
    <property type="protein sequence ID" value="SFV73358.1"/>
    <property type="molecule type" value="Genomic_DNA"/>
</dbReference>
<evidence type="ECO:0000313" key="6">
    <source>
        <dbReference type="EMBL" id="SFV73358.1"/>
    </source>
</evidence>
<comment type="similarity">
    <text evidence="2 4">Belongs to the pyridoxal phosphate-binding protein YggS/PROSC family.</text>
</comment>
<evidence type="ECO:0000256" key="2">
    <source>
        <dbReference type="HAMAP-Rule" id="MF_02087"/>
    </source>
</evidence>
<feature type="domain" description="Alanine racemase N-terminal" evidence="5">
    <location>
        <begin position="29"/>
        <end position="236"/>
    </location>
</feature>
<dbReference type="InterPro" id="IPR029066">
    <property type="entry name" value="PLP-binding_barrel"/>
</dbReference>
<sequence length="241" mass="26108">MMDDSALRERYRSVLERLGEAVARAGRTPEEVRLIAVSKLHPAADVACVAAAGQVDFGENYVQEALQKRQELVDQPQCRDIRWHMIGHVQSRKAAQVAGAFALVHTLDSVKLADALEKRAAALDVVQPVLCEINVGEEPQKAGIMADALPGLAEHVLAHCPHLELQGLMCLPPVFDAGEAARPYFARLYRLREDLRARTGLPLPHLSMGMSGDFAAAVAEGATLVRIGTDIFGPRPPKVTA</sequence>
<dbReference type="PROSITE" id="PS01211">
    <property type="entry name" value="UPF0001"/>
    <property type="match status" value="1"/>
</dbReference>
<dbReference type="AlphaFoldDB" id="A0A1K1LIN9"/>
<dbReference type="SUPFAM" id="SSF51419">
    <property type="entry name" value="PLP-binding barrel"/>
    <property type="match status" value="1"/>
</dbReference>
<dbReference type="RefSeq" id="WP_072335021.1">
    <property type="nucleotide sequence ID" value="NZ_CALJDE010000070.1"/>
</dbReference>
<dbReference type="Gene3D" id="3.20.20.10">
    <property type="entry name" value="Alanine racemase"/>
    <property type="match status" value="1"/>
</dbReference>
<keyword evidence="1 2" id="KW-0663">Pyridoxal phosphate</keyword>
<evidence type="ECO:0000256" key="3">
    <source>
        <dbReference type="PIRSR" id="PIRSR004848-1"/>
    </source>
</evidence>
<evidence type="ECO:0000313" key="7">
    <source>
        <dbReference type="Proteomes" id="UP000186323"/>
    </source>
</evidence>
<comment type="cofactor">
    <cofactor evidence="3">
        <name>pyridoxal 5'-phosphate</name>
        <dbReference type="ChEBI" id="CHEBI:597326"/>
    </cofactor>
</comment>
<dbReference type="Pfam" id="PF01168">
    <property type="entry name" value="Ala_racemase_N"/>
    <property type="match status" value="1"/>
</dbReference>
<dbReference type="PIRSF" id="PIRSF004848">
    <property type="entry name" value="YBL036c_PLPDEIII"/>
    <property type="match status" value="1"/>
</dbReference>
<evidence type="ECO:0000256" key="1">
    <source>
        <dbReference type="ARBA" id="ARBA00022898"/>
    </source>
</evidence>
<protein>
    <recommendedName>
        <fullName evidence="2">Pyridoxal phosphate homeostasis protein</fullName>
        <shortName evidence="2">PLP homeostasis protein</shortName>
    </recommendedName>
</protein>
<organism evidence="6 7">
    <name type="scientific">Desulfovibrio piger</name>
    <dbReference type="NCBI Taxonomy" id="901"/>
    <lineage>
        <taxon>Bacteria</taxon>
        <taxon>Pseudomonadati</taxon>
        <taxon>Thermodesulfobacteriota</taxon>
        <taxon>Desulfovibrionia</taxon>
        <taxon>Desulfovibrionales</taxon>
        <taxon>Desulfovibrionaceae</taxon>
        <taxon>Desulfovibrio</taxon>
    </lineage>
</organism>
<feature type="modified residue" description="N6-(pyridoxal phosphate)lysine" evidence="2 3">
    <location>
        <position position="39"/>
    </location>
</feature>
<dbReference type="HAMAP" id="MF_02087">
    <property type="entry name" value="PLP_homeostasis"/>
    <property type="match status" value="1"/>
</dbReference>
<dbReference type="NCBIfam" id="TIGR00044">
    <property type="entry name" value="YggS family pyridoxal phosphate-dependent enzyme"/>
    <property type="match status" value="1"/>
</dbReference>